<reference evidence="1" key="3">
    <citation type="submission" date="2025-09" db="UniProtKB">
        <authorList>
            <consortium name="Ensembl"/>
        </authorList>
    </citation>
    <scope>IDENTIFICATION</scope>
</reference>
<dbReference type="Ensembl" id="ENSDCDT00010049524.1">
    <property type="protein sequence ID" value="ENSDCDP00010039738.1"/>
    <property type="gene ID" value="ENSDCDG00010025493.1"/>
</dbReference>
<reference evidence="1 2" key="1">
    <citation type="submission" date="2020-06" db="EMBL/GenBank/DDBJ databases">
        <authorList>
            <consortium name="Wellcome Sanger Institute Data Sharing"/>
        </authorList>
    </citation>
    <scope>NUCLEOTIDE SEQUENCE [LARGE SCALE GENOMIC DNA]</scope>
</reference>
<reference evidence="1" key="2">
    <citation type="submission" date="2025-08" db="UniProtKB">
        <authorList>
            <consortium name="Ensembl"/>
        </authorList>
    </citation>
    <scope>IDENTIFICATION</scope>
</reference>
<proteinExistence type="predicted"/>
<keyword evidence="2" id="KW-1185">Reference proteome</keyword>
<organism evidence="1 2">
    <name type="scientific">Denticeps clupeoides</name>
    <name type="common">denticle herring</name>
    <dbReference type="NCBI Taxonomy" id="299321"/>
    <lineage>
        <taxon>Eukaryota</taxon>
        <taxon>Metazoa</taxon>
        <taxon>Chordata</taxon>
        <taxon>Craniata</taxon>
        <taxon>Vertebrata</taxon>
        <taxon>Euteleostomi</taxon>
        <taxon>Actinopterygii</taxon>
        <taxon>Neopterygii</taxon>
        <taxon>Teleostei</taxon>
        <taxon>Clupei</taxon>
        <taxon>Clupeiformes</taxon>
        <taxon>Denticipitoidei</taxon>
        <taxon>Denticipitidae</taxon>
        <taxon>Denticeps</taxon>
    </lineage>
</organism>
<name>A0AAY4D2X1_9TELE</name>
<sequence>DYILMNAQSFTPNSNLLSDFLQKLCASVPRRTNAVLKAKGGHTKY</sequence>
<dbReference type="GeneTree" id="ENSGT01030000238177"/>
<evidence type="ECO:0000313" key="1">
    <source>
        <dbReference type="Ensembl" id="ENSDCDP00010039738.1"/>
    </source>
</evidence>
<evidence type="ECO:0000313" key="2">
    <source>
        <dbReference type="Proteomes" id="UP000694580"/>
    </source>
</evidence>
<accession>A0AAY4D2X1</accession>
<dbReference type="Proteomes" id="UP000694580">
    <property type="component" value="Chromosome 8"/>
</dbReference>
<dbReference type="AlphaFoldDB" id="A0AAY4D2X1"/>
<protein>
    <submittedName>
        <fullName evidence="1">Uncharacterized protein</fullName>
    </submittedName>
</protein>